<accession>A0ACB5QTH3</accession>
<dbReference type="Proteomes" id="UP001055013">
    <property type="component" value="Unassembled WGS sequence"/>
</dbReference>
<sequence length="85" mass="8850">MPDGKSRSRMSVDNSKIGGPIEQSSNADISDQNITNSTAASARQENHSEGGFSFGGGRAYGKWGIIALAIVLIGTAIIGLLKIIM</sequence>
<proteinExistence type="predicted"/>
<evidence type="ECO:0000313" key="1">
    <source>
        <dbReference type="EMBL" id="GJH18470.1"/>
    </source>
</evidence>
<organism evidence="1 2">
    <name type="scientific">Caballeronia novacaledonica</name>
    <dbReference type="NCBI Taxonomy" id="1544861"/>
    <lineage>
        <taxon>Bacteria</taxon>
        <taxon>Pseudomonadati</taxon>
        <taxon>Pseudomonadota</taxon>
        <taxon>Betaproteobacteria</taxon>
        <taxon>Burkholderiales</taxon>
        <taxon>Burkholderiaceae</taxon>
        <taxon>Caballeronia</taxon>
    </lineage>
</organism>
<dbReference type="EMBL" id="BPUR01000009">
    <property type="protein sequence ID" value="GJH18470.1"/>
    <property type="molecule type" value="Genomic_DNA"/>
</dbReference>
<reference evidence="1" key="1">
    <citation type="submission" date="2021-09" db="EMBL/GenBank/DDBJ databases">
        <title>Isolation and characterization of 3-chlorobenzoate degrading bacteria from soils in Shizuoka.</title>
        <authorList>
            <person name="Ifat A."/>
            <person name="Ogawa N."/>
            <person name="Kimbara K."/>
            <person name="Moriuchi R."/>
            <person name="Dohra H."/>
            <person name="Shintani M."/>
        </authorList>
    </citation>
    <scope>NUCLEOTIDE SEQUENCE</scope>
    <source>
        <strain evidence="1">19CS2-2</strain>
    </source>
</reference>
<name>A0ACB5QTH3_9BURK</name>
<keyword evidence="2" id="KW-1185">Reference proteome</keyword>
<gene>
    <name evidence="1" type="ORF">CBA19CS22_18030</name>
</gene>
<evidence type="ECO:0000313" key="2">
    <source>
        <dbReference type="Proteomes" id="UP001055013"/>
    </source>
</evidence>
<protein>
    <submittedName>
        <fullName evidence="1">Uncharacterized protein</fullName>
    </submittedName>
</protein>
<comment type="caution">
    <text evidence="1">The sequence shown here is derived from an EMBL/GenBank/DDBJ whole genome shotgun (WGS) entry which is preliminary data.</text>
</comment>